<keyword evidence="7 10" id="KW-0407">Ion channel</keyword>
<organism evidence="10 11">
    <name type="scientific">Tropicimonas aquimaris</name>
    <dbReference type="NCBI Taxonomy" id="914152"/>
    <lineage>
        <taxon>Bacteria</taxon>
        <taxon>Pseudomonadati</taxon>
        <taxon>Pseudomonadota</taxon>
        <taxon>Alphaproteobacteria</taxon>
        <taxon>Rhodobacterales</taxon>
        <taxon>Roseobacteraceae</taxon>
        <taxon>Tropicimonas</taxon>
    </lineage>
</organism>
<comment type="subcellular location">
    <subcellularLocation>
        <location evidence="1">Membrane</location>
        <topology evidence="1">Multi-pass membrane protein</topology>
    </subcellularLocation>
</comment>
<keyword evidence="5" id="KW-0406">Ion transport</keyword>
<evidence type="ECO:0000256" key="4">
    <source>
        <dbReference type="ARBA" id="ARBA00022989"/>
    </source>
</evidence>
<dbReference type="InterPro" id="IPR013099">
    <property type="entry name" value="K_chnl_dom"/>
</dbReference>
<dbReference type="RefSeq" id="WP_386076942.1">
    <property type="nucleotide sequence ID" value="NZ_JBHTJT010000046.1"/>
</dbReference>
<keyword evidence="6 8" id="KW-0472">Membrane</keyword>
<evidence type="ECO:0000256" key="8">
    <source>
        <dbReference type="SAM" id="Phobius"/>
    </source>
</evidence>
<evidence type="ECO:0000256" key="3">
    <source>
        <dbReference type="ARBA" id="ARBA00022692"/>
    </source>
</evidence>
<evidence type="ECO:0000259" key="9">
    <source>
        <dbReference type="Pfam" id="PF07885"/>
    </source>
</evidence>
<gene>
    <name evidence="10" type="ORF">ACFQ2S_19130</name>
</gene>
<accession>A0ABW3IWD6</accession>
<evidence type="ECO:0000256" key="2">
    <source>
        <dbReference type="ARBA" id="ARBA00022448"/>
    </source>
</evidence>
<evidence type="ECO:0000256" key="1">
    <source>
        <dbReference type="ARBA" id="ARBA00004141"/>
    </source>
</evidence>
<keyword evidence="3 8" id="KW-0812">Transmembrane</keyword>
<feature type="transmembrane region" description="Helical" evidence="8">
    <location>
        <begin position="80"/>
        <end position="101"/>
    </location>
</feature>
<evidence type="ECO:0000313" key="10">
    <source>
        <dbReference type="EMBL" id="MFD0981753.1"/>
    </source>
</evidence>
<reference evidence="11" key="1">
    <citation type="journal article" date="2019" name="Int. J. Syst. Evol. Microbiol.">
        <title>The Global Catalogue of Microorganisms (GCM) 10K type strain sequencing project: providing services to taxonomists for standard genome sequencing and annotation.</title>
        <authorList>
            <consortium name="The Broad Institute Genomics Platform"/>
            <consortium name="The Broad Institute Genome Sequencing Center for Infectious Disease"/>
            <person name="Wu L."/>
            <person name="Ma J."/>
        </authorList>
    </citation>
    <scope>NUCLEOTIDE SEQUENCE [LARGE SCALE GENOMIC DNA]</scope>
    <source>
        <strain evidence="11">CCUG 60524</strain>
    </source>
</reference>
<dbReference type="Pfam" id="PF07885">
    <property type="entry name" value="Ion_trans_2"/>
    <property type="match status" value="1"/>
</dbReference>
<dbReference type="GO" id="GO:0034220">
    <property type="term" value="P:monoatomic ion transmembrane transport"/>
    <property type="evidence" value="ECO:0007669"/>
    <property type="project" value="UniProtKB-KW"/>
</dbReference>
<feature type="transmembrane region" description="Helical" evidence="8">
    <location>
        <begin position="28"/>
        <end position="47"/>
    </location>
</feature>
<keyword evidence="4 8" id="KW-1133">Transmembrane helix</keyword>
<name>A0ABW3IWD6_9RHOB</name>
<protein>
    <submittedName>
        <fullName evidence="10">Potassium channel family protein</fullName>
    </submittedName>
</protein>
<proteinExistence type="predicted"/>
<dbReference type="EMBL" id="JBHTJT010000046">
    <property type="protein sequence ID" value="MFD0981753.1"/>
    <property type="molecule type" value="Genomic_DNA"/>
</dbReference>
<feature type="domain" description="Potassium channel" evidence="9">
    <location>
        <begin position="33"/>
        <end position="104"/>
    </location>
</feature>
<evidence type="ECO:0000313" key="11">
    <source>
        <dbReference type="Proteomes" id="UP001597108"/>
    </source>
</evidence>
<dbReference type="Gene3D" id="1.10.287.70">
    <property type="match status" value="1"/>
</dbReference>
<comment type="caution">
    <text evidence="10">The sequence shown here is derived from an EMBL/GenBank/DDBJ whole genome shotgun (WGS) entry which is preliminary data.</text>
</comment>
<dbReference type="PANTHER" id="PTHR11003:SF291">
    <property type="entry name" value="IP11374P"/>
    <property type="match status" value="1"/>
</dbReference>
<dbReference type="InterPro" id="IPR003280">
    <property type="entry name" value="2pore_dom_K_chnl"/>
</dbReference>
<dbReference type="Proteomes" id="UP001597108">
    <property type="component" value="Unassembled WGS sequence"/>
</dbReference>
<evidence type="ECO:0000256" key="6">
    <source>
        <dbReference type="ARBA" id="ARBA00023136"/>
    </source>
</evidence>
<dbReference type="SUPFAM" id="SSF81324">
    <property type="entry name" value="Voltage-gated potassium channels"/>
    <property type="match status" value="1"/>
</dbReference>
<keyword evidence="11" id="KW-1185">Reference proteome</keyword>
<evidence type="ECO:0000256" key="5">
    <source>
        <dbReference type="ARBA" id="ARBA00023065"/>
    </source>
</evidence>
<dbReference type="PANTHER" id="PTHR11003">
    <property type="entry name" value="POTASSIUM CHANNEL, SUBFAMILY K"/>
    <property type="match status" value="1"/>
</dbReference>
<keyword evidence="2" id="KW-0813">Transport</keyword>
<evidence type="ECO:0000256" key="7">
    <source>
        <dbReference type="ARBA" id="ARBA00023303"/>
    </source>
</evidence>
<sequence length="127" mass="13434">MPARPTGKNSRTIGRGFIEAINDPGVRILLALTATVILGGALVYSLLEGWGFVDSIYFATVTLATVGYGDLAPQTTLGRLFTVGYIILGIGLFVALASAMADHLIRRAKQDHGYNEGSDRDDPPPSG</sequence>